<protein>
    <recommendedName>
        <fullName evidence="1">Poly(A)-specific ribonuclease RNA-binding domain-containing protein</fullName>
    </recommendedName>
</protein>
<dbReference type="AlphaFoldDB" id="A0A2C9KWA6"/>
<dbReference type="PANTHER" id="PTHR15092:SF44">
    <property type="entry name" value="POLY(A)-SPECIFIC RIBONUCLEASE PARN"/>
    <property type="match status" value="1"/>
</dbReference>
<dbReference type="CDD" id="cd12428">
    <property type="entry name" value="RRM_PARN"/>
    <property type="match status" value="1"/>
</dbReference>
<dbReference type="Pfam" id="PF08675">
    <property type="entry name" value="RNA_bind"/>
    <property type="match status" value="1"/>
</dbReference>
<evidence type="ECO:0000313" key="3">
    <source>
        <dbReference type="Proteomes" id="UP000076420"/>
    </source>
</evidence>
<dbReference type="EnsemblMetazoa" id="BGLB024239-RA">
    <property type="protein sequence ID" value="BGLB024239-PA"/>
    <property type="gene ID" value="BGLB024239"/>
</dbReference>
<reference evidence="2" key="1">
    <citation type="submission" date="2020-05" db="UniProtKB">
        <authorList>
            <consortium name="EnsemblMetazoa"/>
        </authorList>
    </citation>
    <scope>IDENTIFICATION</scope>
    <source>
        <strain evidence="2">BB02</strain>
    </source>
</reference>
<dbReference type="GO" id="GO:1990431">
    <property type="term" value="P:priRNA 3'-end processing"/>
    <property type="evidence" value="ECO:0007669"/>
    <property type="project" value="TreeGrafter"/>
</dbReference>
<name>A0A2C9KWA6_BIOGL</name>
<dbReference type="GO" id="GO:0004535">
    <property type="term" value="F:poly(A)-specific ribonuclease activity"/>
    <property type="evidence" value="ECO:0007669"/>
    <property type="project" value="InterPro"/>
</dbReference>
<organism evidence="2 3">
    <name type="scientific">Biomphalaria glabrata</name>
    <name type="common">Bloodfluke planorb</name>
    <name type="synonym">Freshwater snail</name>
    <dbReference type="NCBI Taxonomy" id="6526"/>
    <lineage>
        <taxon>Eukaryota</taxon>
        <taxon>Metazoa</taxon>
        <taxon>Spiralia</taxon>
        <taxon>Lophotrochozoa</taxon>
        <taxon>Mollusca</taxon>
        <taxon>Gastropoda</taxon>
        <taxon>Heterobranchia</taxon>
        <taxon>Euthyneura</taxon>
        <taxon>Panpulmonata</taxon>
        <taxon>Hygrophila</taxon>
        <taxon>Lymnaeoidea</taxon>
        <taxon>Planorbidae</taxon>
        <taxon>Biomphalaria</taxon>
    </lineage>
</organism>
<proteinExistence type="predicted"/>
<feature type="domain" description="Poly(A)-specific ribonuclease RNA-binding" evidence="1">
    <location>
        <begin position="45"/>
        <end position="101"/>
    </location>
</feature>
<dbReference type="Gene3D" id="3.30.70.330">
    <property type="match status" value="1"/>
</dbReference>
<evidence type="ECO:0000313" key="2">
    <source>
        <dbReference type="EnsemblMetazoa" id="BGLB024239-PA"/>
    </source>
</evidence>
<dbReference type="GO" id="GO:0005737">
    <property type="term" value="C:cytoplasm"/>
    <property type="evidence" value="ECO:0007669"/>
    <property type="project" value="InterPro"/>
</dbReference>
<dbReference type="GO" id="GO:0046872">
    <property type="term" value="F:metal ion binding"/>
    <property type="evidence" value="ECO:0007669"/>
    <property type="project" value="InterPro"/>
</dbReference>
<dbReference type="PANTHER" id="PTHR15092">
    <property type="entry name" value="POLY A -SPECIFIC RIBONUCLEASE/TARGET OF EGR1, MEMBER 1"/>
    <property type="match status" value="1"/>
</dbReference>
<dbReference type="InterPro" id="IPR035979">
    <property type="entry name" value="RBD_domain_sf"/>
</dbReference>
<dbReference type="InterPro" id="IPR051181">
    <property type="entry name" value="CAF1_poly(A)_ribonucleases"/>
</dbReference>
<dbReference type="SUPFAM" id="SSF54928">
    <property type="entry name" value="RNA-binding domain, RBD"/>
    <property type="match status" value="1"/>
</dbReference>
<dbReference type="STRING" id="6526.A0A2C9KWA6"/>
<dbReference type="VEuPathDB" id="VectorBase:BGLAX_038725"/>
<dbReference type="VEuPathDB" id="VectorBase:BGLB024239"/>
<dbReference type="GO" id="GO:0000289">
    <property type="term" value="P:nuclear-transcribed mRNA poly(A) tail shortening"/>
    <property type="evidence" value="ECO:0007669"/>
    <property type="project" value="TreeGrafter"/>
</dbReference>
<evidence type="ECO:0000259" key="1">
    <source>
        <dbReference type="Pfam" id="PF08675"/>
    </source>
</evidence>
<sequence length="105" mass="12027">MLNFLGRARNSSNHFTLPCSSLVEPFINKLFLMRIADIPYLNLNGPDLEGSRDHVFHVTFPKEWKQSDLHSLFQPYGNVQISWLTDTTCYVALFKKEVAKIGIPS</sequence>
<dbReference type="GO" id="GO:0005634">
    <property type="term" value="C:nucleus"/>
    <property type="evidence" value="ECO:0007669"/>
    <property type="project" value="InterPro"/>
</dbReference>
<dbReference type="InterPro" id="IPR012677">
    <property type="entry name" value="Nucleotide-bd_a/b_plait_sf"/>
</dbReference>
<dbReference type="InterPro" id="IPR014789">
    <property type="entry name" value="PolyA-riboNase_RNA-binding"/>
</dbReference>
<dbReference type="Proteomes" id="UP000076420">
    <property type="component" value="Unassembled WGS sequence"/>
</dbReference>
<accession>A0A2C9KWA6</accession>
<dbReference type="GO" id="GO:1990432">
    <property type="term" value="P:siRNA 3'-end processing"/>
    <property type="evidence" value="ECO:0007669"/>
    <property type="project" value="TreeGrafter"/>
</dbReference>
<dbReference type="KEGG" id="bgt:106067520"/>
<dbReference type="GO" id="GO:0003723">
    <property type="term" value="F:RNA binding"/>
    <property type="evidence" value="ECO:0007669"/>
    <property type="project" value="InterPro"/>
</dbReference>
<gene>
    <name evidence="2" type="primary">106067520</name>
</gene>